<feature type="transmembrane region" description="Helical" evidence="5">
    <location>
        <begin position="422"/>
        <end position="449"/>
    </location>
</feature>
<dbReference type="PANTHER" id="PTHR16189">
    <property type="entry name" value="TRANSMEMBRANE PROTEIN 104-RELATED"/>
    <property type="match status" value="1"/>
</dbReference>
<dbReference type="EMBL" id="QUTF01013248">
    <property type="protein sequence ID" value="RHZ18837.1"/>
    <property type="molecule type" value="Genomic_DNA"/>
</dbReference>
<feature type="transmembrane region" description="Helical" evidence="5">
    <location>
        <begin position="209"/>
        <end position="230"/>
    </location>
</feature>
<proteinExistence type="predicted"/>
<feature type="domain" description="Amino acid transporter transmembrane" evidence="6">
    <location>
        <begin position="38"/>
        <end position="310"/>
    </location>
</feature>
<protein>
    <recommendedName>
        <fullName evidence="6">Amino acid transporter transmembrane domain-containing protein</fullName>
    </recommendedName>
</protein>
<name>A0A397CJE7_APHAT</name>
<evidence type="ECO:0000256" key="1">
    <source>
        <dbReference type="ARBA" id="ARBA00004370"/>
    </source>
</evidence>
<dbReference type="InterPro" id="IPR013057">
    <property type="entry name" value="AA_transpt_TM"/>
</dbReference>
<comment type="caution">
    <text evidence="7">The sequence shown here is derived from an EMBL/GenBank/DDBJ whole genome shotgun (WGS) entry which is preliminary data.</text>
</comment>
<evidence type="ECO:0000256" key="3">
    <source>
        <dbReference type="ARBA" id="ARBA00022989"/>
    </source>
</evidence>
<feature type="transmembrane region" description="Helical" evidence="5">
    <location>
        <begin position="250"/>
        <end position="267"/>
    </location>
</feature>
<feature type="transmembrane region" description="Helical" evidence="5">
    <location>
        <begin position="470"/>
        <end position="493"/>
    </location>
</feature>
<evidence type="ECO:0000256" key="4">
    <source>
        <dbReference type="ARBA" id="ARBA00023136"/>
    </source>
</evidence>
<evidence type="ECO:0000259" key="6">
    <source>
        <dbReference type="Pfam" id="PF01490"/>
    </source>
</evidence>
<comment type="subcellular location">
    <subcellularLocation>
        <location evidence="1">Membrane</location>
    </subcellularLocation>
</comment>
<feature type="transmembrane region" description="Helical" evidence="5">
    <location>
        <begin position="287"/>
        <end position="310"/>
    </location>
</feature>
<dbReference type="Proteomes" id="UP000286510">
    <property type="component" value="Unassembled WGS sequence"/>
</dbReference>
<accession>A0A397CJE7</accession>
<evidence type="ECO:0000313" key="7">
    <source>
        <dbReference type="EMBL" id="RHY46998.1"/>
    </source>
</evidence>
<reference evidence="9 10" key="1">
    <citation type="submission" date="2018-08" db="EMBL/GenBank/DDBJ databases">
        <title>Aphanomyces genome sequencing and annotation.</title>
        <authorList>
            <person name="Minardi D."/>
            <person name="Oidtmann B."/>
            <person name="Van Der Giezen M."/>
            <person name="Studholme D.J."/>
        </authorList>
    </citation>
    <scope>NUCLEOTIDE SEQUENCE [LARGE SCALE GENOMIC DNA]</scope>
    <source>
        <strain evidence="7 9">D2</strain>
        <strain evidence="8 10">FDL457</strain>
    </source>
</reference>
<evidence type="ECO:0000256" key="5">
    <source>
        <dbReference type="SAM" id="Phobius"/>
    </source>
</evidence>
<evidence type="ECO:0000256" key="2">
    <source>
        <dbReference type="ARBA" id="ARBA00022692"/>
    </source>
</evidence>
<dbReference type="EMBL" id="QUTD01008248">
    <property type="protein sequence ID" value="RHY46998.1"/>
    <property type="molecule type" value="Genomic_DNA"/>
</dbReference>
<dbReference type="VEuPathDB" id="FungiDB:H257_06051"/>
<dbReference type="Proteomes" id="UP000266643">
    <property type="component" value="Unassembled WGS sequence"/>
</dbReference>
<dbReference type="GO" id="GO:0016020">
    <property type="term" value="C:membrane"/>
    <property type="evidence" value="ECO:0007669"/>
    <property type="project" value="UniProtKB-SubCell"/>
</dbReference>
<feature type="transmembrane region" description="Helical" evidence="5">
    <location>
        <begin position="178"/>
        <end position="197"/>
    </location>
</feature>
<feature type="transmembrane region" description="Helical" evidence="5">
    <location>
        <begin position="352"/>
        <end position="376"/>
    </location>
</feature>
<organism evidence="7 9">
    <name type="scientific">Aphanomyces astaci</name>
    <name type="common">Crayfish plague agent</name>
    <dbReference type="NCBI Taxonomy" id="112090"/>
    <lineage>
        <taxon>Eukaryota</taxon>
        <taxon>Sar</taxon>
        <taxon>Stramenopiles</taxon>
        <taxon>Oomycota</taxon>
        <taxon>Saprolegniomycetes</taxon>
        <taxon>Saprolegniales</taxon>
        <taxon>Verrucalvaceae</taxon>
        <taxon>Aphanomyces</taxon>
    </lineage>
</organism>
<evidence type="ECO:0000313" key="9">
    <source>
        <dbReference type="Proteomes" id="UP000266643"/>
    </source>
</evidence>
<evidence type="ECO:0000313" key="10">
    <source>
        <dbReference type="Proteomes" id="UP000286510"/>
    </source>
</evidence>
<feature type="transmembrane region" description="Helical" evidence="5">
    <location>
        <begin position="132"/>
        <end position="158"/>
    </location>
</feature>
<keyword evidence="2 5" id="KW-0812">Transmembrane</keyword>
<feature type="transmembrane region" description="Helical" evidence="5">
    <location>
        <begin position="36"/>
        <end position="57"/>
    </location>
</feature>
<gene>
    <name evidence="8" type="ORF">DYB26_003657</name>
    <name evidence="7" type="ORF">DYB30_002011</name>
</gene>
<evidence type="ECO:0000313" key="8">
    <source>
        <dbReference type="EMBL" id="RHZ18837.1"/>
    </source>
</evidence>
<dbReference type="AlphaFoldDB" id="A0A397CJE7"/>
<dbReference type="PANTHER" id="PTHR16189:SF13">
    <property type="entry name" value="AMINO ACID TRANSPORTER TRANSMEMBRANE DOMAIN-CONTAINING PROTEIN"/>
    <property type="match status" value="1"/>
</dbReference>
<feature type="transmembrane region" description="Helical" evidence="5">
    <location>
        <begin position="63"/>
        <end position="85"/>
    </location>
</feature>
<sequence length="495" mass="53206">MTDVEMQSYLLKEGTSVQSIDYDNATVMGVRPYGRVIALAMTLNCMIGTGCFGLPFAFASAGISLTSLLLLLGTVGSLVTMNYTLEAMARAEGLSSTHHPAHHRLTYRRHNFSCIGHLFAGQTGYTIVQIPLVLYSFGCLWSFASIFASSCASMFYTYVVVGDTCNAYAFDATSGCTAAYLASMFVFSILVVGLVLMEMGDQARIQKFLTIYRIVALSLMVGTMSFKLYVDGWDAIQARLLARDVRTTSSFAHFSLAFGSTILALNCHHNMPDIMQPLSSKQHARQVVFAAMVIGCVFYFLVGILGALAFDHVNPLASLMWSDFTGCGNGWHPCSSSSVPGKPPTSTWLGSAVHIIVIMFPVVNILSSYPMCGLTLASNLLSALPKSVTAPLGPSSAVQVARMLAVLPTLVLAAVFKNLDDIFTVTGLFGFVIGLVVPCWFQVVGISACRRFTHDQPSHTPYTIPCLSSVATATVVLSVMLLATAVATVSILVQR</sequence>
<keyword evidence="4 5" id="KW-0472">Membrane</keyword>
<dbReference type="Pfam" id="PF01490">
    <property type="entry name" value="Aa_trans"/>
    <property type="match status" value="1"/>
</dbReference>
<keyword evidence="3 5" id="KW-1133">Transmembrane helix</keyword>